<reference evidence="13 14" key="1">
    <citation type="submission" date="2019-05" db="EMBL/GenBank/DDBJ databases">
        <title>Whole genome sequence analysis of Cupriavidus campinensis S14E4C strain.</title>
        <authorList>
            <person name="Abbaszade G."/>
            <person name="Szabo A."/>
            <person name="Toumi M."/>
            <person name="Toth E."/>
        </authorList>
    </citation>
    <scope>NUCLEOTIDE SEQUENCE [LARGE SCALE GENOMIC DNA]</scope>
    <source>
        <strain evidence="13 14">S14E4C</strain>
    </source>
</reference>
<dbReference type="PROSITE" id="PS51371">
    <property type="entry name" value="CBS"/>
    <property type="match status" value="1"/>
</dbReference>
<keyword evidence="7" id="KW-0869">Chloride channel</keyword>
<dbReference type="Proteomes" id="UP000318943">
    <property type="component" value="Unassembled WGS sequence"/>
</dbReference>
<dbReference type="RefSeq" id="WP_144197368.1">
    <property type="nucleotide sequence ID" value="NZ_VCIZ01000004.1"/>
</dbReference>
<evidence type="ECO:0000256" key="4">
    <source>
        <dbReference type="ARBA" id="ARBA00022989"/>
    </source>
</evidence>
<feature type="transmembrane region" description="Helical" evidence="11">
    <location>
        <begin position="401"/>
        <end position="420"/>
    </location>
</feature>
<dbReference type="PANTHER" id="PTHR43427">
    <property type="entry name" value="CHLORIDE CHANNEL PROTEIN CLC-E"/>
    <property type="match status" value="1"/>
</dbReference>
<dbReference type="InterPro" id="IPR046342">
    <property type="entry name" value="CBS_dom_sf"/>
</dbReference>
<evidence type="ECO:0000256" key="3">
    <source>
        <dbReference type="ARBA" id="ARBA00022692"/>
    </source>
</evidence>
<evidence type="ECO:0000313" key="13">
    <source>
        <dbReference type="EMBL" id="TSP13075.1"/>
    </source>
</evidence>
<dbReference type="CDD" id="cd00400">
    <property type="entry name" value="Voltage_gated_ClC"/>
    <property type="match status" value="1"/>
</dbReference>
<dbReference type="InterPro" id="IPR050368">
    <property type="entry name" value="ClC-type_chloride_channel"/>
</dbReference>
<dbReference type="Gene3D" id="3.10.580.10">
    <property type="entry name" value="CBS-domain"/>
    <property type="match status" value="1"/>
</dbReference>
<feature type="transmembrane region" description="Helical" evidence="11">
    <location>
        <begin position="206"/>
        <end position="227"/>
    </location>
</feature>
<evidence type="ECO:0000256" key="11">
    <source>
        <dbReference type="SAM" id="Phobius"/>
    </source>
</evidence>
<feature type="transmembrane region" description="Helical" evidence="11">
    <location>
        <begin position="239"/>
        <end position="264"/>
    </location>
</feature>
<dbReference type="InterPro" id="IPR000644">
    <property type="entry name" value="CBS_dom"/>
</dbReference>
<dbReference type="PANTHER" id="PTHR43427:SF6">
    <property type="entry name" value="CHLORIDE CHANNEL PROTEIN CLC-E"/>
    <property type="match status" value="1"/>
</dbReference>
<feature type="domain" description="CBS" evidence="12">
    <location>
        <begin position="454"/>
        <end position="516"/>
    </location>
</feature>
<feature type="transmembrane region" description="Helical" evidence="11">
    <location>
        <begin position="72"/>
        <end position="91"/>
    </location>
</feature>
<accession>A0ABY3EQ61</accession>
<evidence type="ECO:0000256" key="6">
    <source>
        <dbReference type="ARBA" id="ARBA00023136"/>
    </source>
</evidence>
<dbReference type="Pfam" id="PF00571">
    <property type="entry name" value="CBS"/>
    <property type="match status" value="2"/>
</dbReference>
<proteinExistence type="predicted"/>
<evidence type="ECO:0000256" key="1">
    <source>
        <dbReference type="ARBA" id="ARBA00004141"/>
    </source>
</evidence>
<evidence type="ECO:0000256" key="2">
    <source>
        <dbReference type="ARBA" id="ARBA00022448"/>
    </source>
</evidence>
<evidence type="ECO:0000256" key="5">
    <source>
        <dbReference type="ARBA" id="ARBA00023065"/>
    </source>
</evidence>
<dbReference type="SUPFAM" id="SSF54631">
    <property type="entry name" value="CBS-domain pair"/>
    <property type="match status" value="1"/>
</dbReference>
<feature type="transmembrane region" description="Helical" evidence="11">
    <location>
        <begin position="368"/>
        <end position="395"/>
    </location>
</feature>
<dbReference type="InterPro" id="IPR001807">
    <property type="entry name" value="ClC"/>
</dbReference>
<gene>
    <name evidence="13" type="ORF">FGG12_09205</name>
</gene>
<feature type="transmembrane region" description="Helical" evidence="11">
    <location>
        <begin position="342"/>
        <end position="361"/>
    </location>
</feature>
<evidence type="ECO:0000256" key="7">
    <source>
        <dbReference type="ARBA" id="ARBA00023173"/>
    </source>
</evidence>
<keyword evidence="10" id="KW-0129">CBS domain</keyword>
<keyword evidence="8" id="KW-0868">Chloride</keyword>
<name>A0ABY3EQ61_9BURK</name>
<dbReference type="EMBL" id="VCIZ01000004">
    <property type="protein sequence ID" value="TSP13075.1"/>
    <property type="molecule type" value="Genomic_DNA"/>
</dbReference>
<feature type="transmembrane region" description="Helical" evidence="11">
    <location>
        <begin position="23"/>
        <end position="52"/>
    </location>
</feature>
<keyword evidence="5" id="KW-0406">Ion transport</keyword>
<dbReference type="SUPFAM" id="SSF81340">
    <property type="entry name" value="Clc chloride channel"/>
    <property type="match status" value="1"/>
</dbReference>
<evidence type="ECO:0000259" key="12">
    <source>
        <dbReference type="PROSITE" id="PS51371"/>
    </source>
</evidence>
<sequence length="611" mass="63272">MPLSSHSGPAPFEKRDYAANGRLPMLAGIALAIGAVSTGAAFVLVNLIRFFTNLFFFQTISFAERSPASHALGAWVIVVPVIGGLIVGLMARYGSDKIRGHGIPEAIEAVLFGKSRMSPKVAVLKPLSSGIVIGSGGPFGAEGPIIMTGGSIASLLAQYLHLTAAERKTLLVAGACAGMTAIFGTPVAAVLLAIELLLFELRPRSLLPVALACAVAGFLRPLVFEAGPLFPLQTAPASTLALGSCVLAGLLCGVLGAGLTLALYRTEDAFGKLRLHWMWWPAIGGLVVGIGGYFEPRALGVGYDVIGDLLNNRLALEVAVALLAVKAVIWIAALGSGTSGGVLAPLLMLGAGLGVVLAPVLPGGSPALWALVCMAGVLGSVLGAPLTAIVFAFGLTHDSEALLPLLLTTAVAYGFSVLTMKRSIMTEKIARRGLHIYREYGVDPLERAHVDELMTREVVTIDADLPVADALPRYFGDHTAQRAAHRAYPVVRAGRLVGMLNRTAIVAAHAGDNAGLRCGDLVAGQGDAPAAVLLPALTGRAAAGRMAELGVARLPVVESLATMRIVGIVSLRDLLAPSGHVMHEETRRERLRGAVRRVGGVGHEGGASQSL</sequence>
<keyword evidence="3 11" id="KW-0812">Transmembrane</keyword>
<comment type="subcellular location">
    <subcellularLocation>
        <location evidence="1">Membrane</location>
        <topology evidence="1">Multi-pass membrane protein</topology>
    </subcellularLocation>
</comment>
<dbReference type="PRINTS" id="PR00762">
    <property type="entry name" value="CLCHANNEL"/>
</dbReference>
<dbReference type="Pfam" id="PF00654">
    <property type="entry name" value="Voltage_CLC"/>
    <property type="match status" value="1"/>
</dbReference>
<evidence type="ECO:0000256" key="9">
    <source>
        <dbReference type="ARBA" id="ARBA00023303"/>
    </source>
</evidence>
<feature type="transmembrane region" description="Helical" evidence="11">
    <location>
        <begin position="314"/>
        <end position="336"/>
    </location>
</feature>
<evidence type="ECO:0000256" key="8">
    <source>
        <dbReference type="ARBA" id="ARBA00023214"/>
    </source>
</evidence>
<evidence type="ECO:0000256" key="10">
    <source>
        <dbReference type="PROSITE-ProRule" id="PRU00703"/>
    </source>
</evidence>
<dbReference type="SMART" id="SM00116">
    <property type="entry name" value="CBS"/>
    <property type="match status" value="2"/>
</dbReference>
<keyword evidence="6 11" id="KW-0472">Membrane</keyword>
<feature type="transmembrane region" description="Helical" evidence="11">
    <location>
        <begin position="170"/>
        <end position="194"/>
    </location>
</feature>
<organism evidence="13 14">
    <name type="scientific">Cupriavidus campinensis</name>
    <dbReference type="NCBI Taxonomy" id="151783"/>
    <lineage>
        <taxon>Bacteria</taxon>
        <taxon>Pseudomonadati</taxon>
        <taxon>Pseudomonadota</taxon>
        <taxon>Betaproteobacteria</taxon>
        <taxon>Burkholderiales</taxon>
        <taxon>Burkholderiaceae</taxon>
        <taxon>Cupriavidus</taxon>
    </lineage>
</organism>
<protein>
    <submittedName>
        <fullName evidence="13">CBS domain-containing protein</fullName>
    </submittedName>
</protein>
<keyword evidence="14" id="KW-1185">Reference proteome</keyword>
<evidence type="ECO:0000313" key="14">
    <source>
        <dbReference type="Proteomes" id="UP000318943"/>
    </source>
</evidence>
<dbReference type="Gene3D" id="1.10.3080.10">
    <property type="entry name" value="Clc chloride channel"/>
    <property type="match status" value="1"/>
</dbReference>
<comment type="caution">
    <text evidence="13">The sequence shown here is derived from an EMBL/GenBank/DDBJ whole genome shotgun (WGS) entry which is preliminary data.</text>
</comment>
<feature type="transmembrane region" description="Helical" evidence="11">
    <location>
        <begin position="276"/>
        <end position="294"/>
    </location>
</feature>
<keyword evidence="9" id="KW-0407">Ion channel</keyword>
<dbReference type="InterPro" id="IPR014743">
    <property type="entry name" value="Cl-channel_core"/>
</dbReference>
<keyword evidence="2" id="KW-0813">Transport</keyword>
<keyword evidence="4 11" id="KW-1133">Transmembrane helix</keyword>